<dbReference type="Proteomes" id="UP000241365">
    <property type="component" value="Segment"/>
</dbReference>
<evidence type="ECO:0008006" key="4">
    <source>
        <dbReference type="Google" id="ProtNLM"/>
    </source>
</evidence>
<sequence length="500" mass="58727">MRSKIFAKINISIVLLLFFSHQFIKYIFKSALNQHKVICLINKIIYMTTINQVLKTDKKHRTKGVTGDLHTMDGLVSDLSLDYDLPTLCGKNIEKPNILMTNKDKFSDEFYKRYPFLKKINMNNLLIAGGSISNIIRGQYSYGGDIDFFVYGLNKKKATKRVEEWLLDVLVRSQVNDKDNKDGKKVNHFRDYKIIKNKNCISILIDDDYKVQLIFRLYKSISEILHGFDLGSSAVGFDGNDIYFTSLGKFCHEYSCNIIDTTRRSTTYEYRLVKYFDRGFNIVLPKLNLSKLKTTYHKYGEIEICEMPFFIFGYSEIIGNKIKIKRFYNKFTGNSDYELEPMDPVNVYYQSLKINIVNLINDVDYFYYVSSHIEEDNVDILTKPPRLTRGNIVNFYDEIRQKLSKKNIDVNIIKKYINIDKTENIVSNMFDTNINTQEYFDEIIEKQKKLAFKKLAKLEKQEHDIDWITDNPGTQLTSSFNPIIENEVDWYGKRYYKSKS</sequence>
<evidence type="ECO:0000313" key="3">
    <source>
        <dbReference type="Proteomes" id="UP000241365"/>
    </source>
</evidence>
<proteinExistence type="predicted"/>
<organism evidence="2 3">
    <name type="scientific">Powai lake megavirus</name>
    <dbReference type="NCBI Taxonomy" id="1842663"/>
    <lineage>
        <taxon>Viruses</taxon>
        <taxon>Varidnaviria</taxon>
        <taxon>Bamfordvirae</taxon>
        <taxon>Nucleocytoviricota</taxon>
        <taxon>Megaviricetes</taxon>
        <taxon>Imitervirales</taxon>
        <taxon>Mimiviridae</taxon>
        <taxon>Megamimivirinae</taxon>
        <taxon>Megavirus</taxon>
        <taxon>Megavirus powaiense</taxon>
    </lineage>
</organism>
<evidence type="ECO:0000313" key="2">
    <source>
        <dbReference type="EMBL" id="ANB50577.1"/>
    </source>
</evidence>
<dbReference type="GeneID" id="80512939"/>
<keyword evidence="3" id="KW-1185">Reference proteome</keyword>
<keyword evidence="1" id="KW-0472">Membrane</keyword>
<protein>
    <recommendedName>
        <fullName evidence="4">Ankyrin repeat protein</fullName>
    </recommendedName>
</protein>
<name>A0A167RE06_9VIRU</name>
<feature type="transmembrane region" description="Helical" evidence="1">
    <location>
        <begin position="9"/>
        <end position="28"/>
    </location>
</feature>
<evidence type="ECO:0000256" key="1">
    <source>
        <dbReference type="SAM" id="Phobius"/>
    </source>
</evidence>
<dbReference type="EMBL" id="KU877344">
    <property type="protein sequence ID" value="ANB50577.1"/>
    <property type="molecule type" value="Genomic_DNA"/>
</dbReference>
<reference evidence="2 3" key="1">
    <citation type="journal article" date="2016" name="Genome Announc.">
        <title>Complete Genome Sequence of a New Megavirus Family Member Isolated from an Inland Water Lake for the First Time in India.</title>
        <authorList>
            <person name="Chatterjee A."/>
            <person name="Ali F."/>
            <person name="Bange D."/>
            <person name="Kondabagil K."/>
        </authorList>
    </citation>
    <scope>NUCLEOTIDE SEQUENCE [LARGE SCALE GENOMIC DNA]</scope>
    <source>
        <strain evidence="2">1</strain>
    </source>
</reference>
<dbReference type="KEGG" id="vg:80512939"/>
<accession>A0A167RE06</accession>
<dbReference type="RefSeq" id="YP_010776328.1">
    <property type="nucleotide sequence ID" value="NC_075034.1"/>
</dbReference>
<keyword evidence="1" id="KW-0812">Transmembrane</keyword>
<keyword evidence="1" id="KW-1133">Transmembrane helix</keyword>